<proteinExistence type="predicted"/>
<evidence type="ECO:0000313" key="3">
    <source>
        <dbReference type="Proteomes" id="UP001152519"/>
    </source>
</evidence>
<gene>
    <name evidence="2" type="ORF">SCOCK_250118</name>
</gene>
<keyword evidence="3" id="KW-1185">Reference proteome</keyword>
<keyword evidence="1" id="KW-0175">Coiled coil</keyword>
<evidence type="ECO:0000256" key="1">
    <source>
        <dbReference type="SAM" id="Coils"/>
    </source>
</evidence>
<dbReference type="Gene3D" id="1.10.287.1060">
    <property type="entry name" value="ESAT-6-like"/>
    <property type="match status" value="1"/>
</dbReference>
<dbReference type="AlphaFoldDB" id="A0A9W4E6M7"/>
<feature type="coiled-coil region" evidence="1">
    <location>
        <begin position="206"/>
        <end position="233"/>
    </location>
</feature>
<dbReference type="InterPro" id="IPR010310">
    <property type="entry name" value="T7SS_ESAT-6-like"/>
</dbReference>
<reference evidence="2" key="1">
    <citation type="submission" date="2021-05" db="EMBL/GenBank/DDBJ databases">
        <authorList>
            <person name="Arsene-Ploetze F."/>
        </authorList>
    </citation>
    <scope>NUCLEOTIDE SEQUENCE</scope>
    <source>
        <strain evidence="2">DSM 42138</strain>
    </source>
</reference>
<accession>A0A9W4E6M7</accession>
<evidence type="ECO:0000313" key="2">
    <source>
        <dbReference type="EMBL" id="CAG6394299.1"/>
    </source>
</evidence>
<dbReference type="SUPFAM" id="SSF140453">
    <property type="entry name" value="EsxAB dimer-like"/>
    <property type="match status" value="1"/>
</dbReference>
<dbReference type="InterPro" id="IPR036689">
    <property type="entry name" value="ESAT-6-like_sf"/>
</dbReference>
<dbReference type="Pfam" id="PF06013">
    <property type="entry name" value="WXG100"/>
    <property type="match status" value="1"/>
</dbReference>
<dbReference type="RefSeq" id="WP_251490513.1">
    <property type="nucleotide sequence ID" value="NZ_CAJSLV010000054.1"/>
</dbReference>
<organism evidence="2 3">
    <name type="scientific">Actinacidiphila cocklensis</name>
    <dbReference type="NCBI Taxonomy" id="887465"/>
    <lineage>
        <taxon>Bacteria</taxon>
        <taxon>Bacillati</taxon>
        <taxon>Actinomycetota</taxon>
        <taxon>Actinomycetes</taxon>
        <taxon>Kitasatosporales</taxon>
        <taxon>Streptomycetaceae</taxon>
        <taxon>Actinacidiphila</taxon>
    </lineage>
</organism>
<comment type="caution">
    <text evidence="2">The sequence shown here is derived from an EMBL/GenBank/DDBJ whole genome shotgun (WGS) entry which is preliminary data.</text>
</comment>
<name>A0A9W4E6M7_9ACTN</name>
<dbReference type="EMBL" id="CAJSLV010000054">
    <property type="protein sequence ID" value="CAG6394299.1"/>
    <property type="molecule type" value="Genomic_DNA"/>
</dbReference>
<dbReference type="Proteomes" id="UP001152519">
    <property type="component" value="Unassembled WGS sequence"/>
</dbReference>
<sequence>MSDSWIGGDITGLHTMGTTLTGAKEQLEGVVKPLGNGVETLVADAGWKGDAAEEFRARWAEDSMAAGGFAELVKAVGDALTALAQALTDANSALQNAADVATSKGVPVGPKGEPGTMMTANPPSAADQKAIGDLDEYAGVYKEIMHKGQAARIACAKTLNTLYDSLDPDKPMGKGDKIVVADYLRALWTSKADDERKLGLDAGKKLDEAEKKHDEALKAMKEEEAKFRTAEADLPKAFRLKGEYQRLGTQIDALDAEVAASKNGSSFLPYDRVLNYKLADALKGVKLVEGAPEFLKEIPVVDIAAVTAIGLVEAKEDHDKGWSWAHSVTVDVGAGLVGLAAGAAVVAAAPEIGIGLGAAATAASAGVVFVGVGYFADEAFHEHWSEDIHDHGVVAGVADGTWNVTKNTGEDMKNLAVGTAKGIGNAGKSVWHHATGWL</sequence>
<protein>
    <submittedName>
        <fullName evidence="2">Type VII secretion system (Wss) protein ESAT-6</fullName>
    </submittedName>
</protein>